<dbReference type="AlphaFoldDB" id="A0A645GVP3"/>
<accession>A0A645GVP3</accession>
<dbReference type="EMBL" id="VSSQ01081512">
    <property type="protein sequence ID" value="MPN30410.1"/>
    <property type="molecule type" value="Genomic_DNA"/>
</dbReference>
<organism evidence="1">
    <name type="scientific">bioreactor metagenome</name>
    <dbReference type="NCBI Taxonomy" id="1076179"/>
    <lineage>
        <taxon>unclassified sequences</taxon>
        <taxon>metagenomes</taxon>
        <taxon>ecological metagenomes</taxon>
    </lineage>
</organism>
<name>A0A645GVP3_9ZZZZ</name>
<gene>
    <name evidence="1" type="ORF">SDC9_177881</name>
</gene>
<reference evidence="1" key="1">
    <citation type="submission" date="2019-08" db="EMBL/GenBank/DDBJ databases">
        <authorList>
            <person name="Kucharzyk K."/>
            <person name="Murdoch R.W."/>
            <person name="Higgins S."/>
            <person name="Loffler F."/>
        </authorList>
    </citation>
    <scope>NUCLEOTIDE SEQUENCE</scope>
</reference>
<proteinExistence type="predicted"/>
<sequence length="82" mass="8607">MAALDQLGEVAEEQRQQQGLDVRAVDVRIRHDHHLAIAQAGQVGVAVGAMRIDPECHGDVVDLGVGEQAIGVDLPGVLHLAA</sequence>
<evidence type="ECO:0000313" key="1">
    <source>
        <dbReference type="EMBL" id="MPN30410.1"/>
    </source>
</evidence>
<protein>
    <submittedName>
        <fullName evidence="1">Uncharacterized protein</fullName>
    </submittedName>
</protein>
<comment type="caution">
    <text evidence="1">The sequence shown here is derived from an EMBL/GenBank/DDBJ whole genome shotgun (WGS) entry which is preliminary data.</text>
</comment>